<dbReference type="InterPro" id="IPR011576">
    <property type="entry name" value="Pyridox_Oxase_N"/>
</dbReference>
<dbReference type="NCBIfam" id="TIGR03618">
    <property type="entry name" value="Rv1155_F420"/>
    <property type="match status" value="1"/>
</dbReference>
<evidence type="ECO:0000313" key="4">
    <source>
        <dbReference type="Proteomes" id="UP001501444"/>
    </source>
</evidence>
<dbReference type="EMBL" id="BAAARV010000137">
    <property type="protein sequence ID" value="GAA2394158.1"/>
    <property type="molecule type" value="Genomic_DNA"/>
</dbReference>
<dbReference type="InterPro" id="IPR019920">
    <property type="entry name" value="F420-binding_dom_put"/>
</dbReference>
<feature type="domain" description="Pyridoxamine 5'-phosphate oxidase N-terminal" evidence="2">
    <location>
        <begin position="5"/>
        <end position="112"/>
    </location>
</feature>
<comment type="caution">
    <text evidence="3">The sequence shown here is derived from an EMBL/GenBank/DDBJ whole genome shotgun (WGS) entry which is preliminary data.</text>
</comment>
<dbReference type="Pfam" id="PF01243">
    <property type="entry name" value="PNPOx_N"/>
    <property type="match status" value="1"/>
</dbReference>
<sequence>MTETEALAFLADGTRTGTLATAAPDGDPHAAPIWFVVDGHDLVFSTGRDSVKGRHLRANPKAALTVDVPAFPYHFVAIRGDVGVSSDPPDLQDWATRIAARYVPAGQAERYGEVNSGPGNLLCRMHIERVTGVRDVAAM</sequence>
<dbReference type="SUPFAM" id="SSF50475">
    <property type="entry name" value="FMN-binding split barrel"/>
    <property type="match status" value="1"/>
</dbReference>
<gene>
    <name evidence="3" type="ORF">GCM10010170_107820</name>
</gene>
<evidence type="ECO:0000259" key="2">
    <source>
        <dbReference type="Pfam" id="PF01243"/>
    </source>
</evidence>
<keyword evidence="1" id="KW-0560">Oxidoreductase</keyword>
<keyword evidence="4" id="KW-1185">Reference proteome</keyword>
<dbReference type="Gene3D" id="2.30.110.10">
    <property type="entry name" value="Electron Transport, Fmn-binding Protein, Chain A"/>
    <property type="match status" value="1"/>
</dbReference>
<dbReference type="InterPro" id="IPR012349">
    <property type="entry name" value="Split_barrel_FMN-bd"/>
</dbReference>
<dbReference type="InterPro" id="IPR052019">
    <property type="entry name" value="F420H2_bilvrd_red/Heme_oxyg"/>
</dbReference>
<organism evidence="3 4">
    <name type="scientific">Dactylosporangium salmoneum</name>
    <dbReference type="NCBI Taxonomy" id="53361"/>
    <lineage>
        <taxon>Bacteria</taxon>
        <taxon>Bacillati</taxon>
        <taxon>Actinomycetota</taxon>
        <taxon>Actinomycetes</taxon>
        <taxon>Micromonosporales</taxon>
        <taxon>Micromonosporaceae</taxon>
        <taxon>Dactylosporangium</taxon>
    </lineage>
</organism>
<dbReference type="Proteomes" id="UP001501444">
    <property type="component" value="Unassembled WGS sequence"/>
</dbReference>
<name>A0ABP5V4Y5_9ACTN</name>
<evidence type="ECO:0000313" key="3">
    <source>
        <dbReference type="EMBL" id="GAA2394158.1"/>
    </source>
</evidence>
<dbReference type="PANTHER" id="PTHR35176">
    <property type="entry name" value="HEME OXYGENASE HI_0854-RELATED"/>
    <property type="match status" value="1"/>
</dbReference>
<protein>
    <submittedName>
        <fullName evidence="3">PPOX class F420-dependent oxidoreductase</fullName>
    </submittedName>
</protein>
<reference evidence="4" key="1">
    <citation type="journal article" date="2019" name="Int. J. Syst. Evol. Microbiol.">
        <title>The Global Catalogue of Microorganisms (GCM) 10K type strain sequencing project: providing services to taxonomists for standard genome sequencing and annotation.</title>
        <authorList>
            <consortium name="The Broad Institute Genomics Platform"/>
            <consortium name="The Broad Institute Genome Sequencing Center for Infectious Disease"/>
            <person name="Wu L."/>
            <person name="Ma J."/>
        </authorList>
    </citation>
    <scope>NUCLEOTIDE SEQUENCE [LARGE SCALE GENOMIC DNA]</scope>
    <source>
        <strain evidence="4">JCM 3272</strain>
    </source>
</reference>
<evidence type="ECO:0000256" key="1">
    <source>
        <dbReference type="ARBA" id="ARBA00023002"/>
    </source>
</evidence>
<accession>A0ABP5V4Y5</accession>
<proteinExistence type="predicted"/>
<dbReference type="PANTHER" id="PTHR35176:SF1">
    <property type="entry name" value="F420H(2)-DEPENDENT BILIVERDIN REDUCTASE"/>
    <property type="match status" value="1"/>
</dbReference>